<sequence length="102" mass="11811">MLFNPFYKGVFMRKMAMILAATLFTLSSVPAFAQTTSDQKDECLLASKNCMNQVDDIRNRIHKLNKEIKKGNRVYSPQELKKLQDKLRETSEILRTLEKPDS</sequence>
<feature type="chain" id="PRO_5047202823" evidence="2">
    <location>
        <begin position="34"/>
        <end position="102"/>
    </location>
</feature>
<feature type="coiled-coil region" evidence="1">
    <location>
        <begin position="47"/>
        <end position="74"/>
    </location>
</feature>
<dbReference type="EMBL" id="BDQG01000001">
    <property type="protein sequence ID" value="GAW67743.1"/>
    <property type="molecule type" value="Genomic_DNA"/>
</dbReference>
<dbReference type="Proteomes" id="UP000194153">
    <property type="component" value="Unassembled WGS sequence"/>
</dbReference>
<feature type="signal peptide" evidence="2">
    <location>
        <begin position="1"/>
        <end position="33"/>
    </location>
</feature>
<reference evidence="3 4" key="1">
    <citation type="submission" date="2017-04" db="EMBL/GenBank/DDBJ databases">
        <authorList>
            <consortium name="Geobacter pelophilus Genome Sequencing"/>
            <person name="Aoyagi T."/>
            <person name="Koike H."/>
            <person name="Hori T."/>
        </authorList>
    </citation>
    <scope>NUCLEOTIDE SEQUENCE [LARGE SCALE GENOMIC DNA]</scope>
    <source>
        <strain evidence="3 4">Drf2</strain>
    </source>
</reference>
<evidence type="ECO:0000313" key="4">
    <source>
        <dbReference type="Proteomes" id="UP000194153"/>
    </source>
</evidence>
<gene>
    <name evidence="3" type="ORF">GPEL0_01f3745</name>
</gene>
<evidence type="ECO:0000313" key="3">
    <source>
        <dbReference type="EMBL" id="GAW67743.1"/>
    </source>
</evidence>
<accession>A0ABQ0MKZ1</accession>
<keyword evidence="1" id="KW-0175">Coiled coil</keyword>
<keyword evidence="4" id="KW-1185">Reference proteome</keyword>
<evidence type="ECO:0000256" key="2">
    <source>
        <dbReference type="SAM" id="SignalP"/>
    </source>
</evidence>
<keyword evidence="3" id="KW-0449">Lipoprotein</keyword>
<name>A0ABQ0MKZ1_9BACT</name>
<keyword evidence="2" id="KW-0732">Signal</keyword>
<comment type="caution">
    <text evidence="3">The sequence shown here is derived from an EMBL/GenBank/DDBJ whole genome shotgun (WGS) entry which is preliminary data.</text>
</comment>
<proteinExistence type="predicted"/>
<protein>
    <submittedName>
        <fullName evidence="3">Lipoprotein</fullName>
    </submittedName>
</protein>
<organism evidence="3 4">
    <name type="scientific">Geoanaerobacter pelophilus</name>
    <dbReference type="NCBI Taxonomy" id="60036"/>
    <lineage>
        <taxon>Bacteria</taxon>
        <taxon>Pseudomonadati</taxon>
        <taxon>Thermodesulfobacteriota</taxon>
        <taxon>Desulfuromonadia</taxon>
        <taxon>Geobacterales</taxon>
        <taxon>Geobacteraceae</taxon>
        <taxon>Geoanaerobacter</taxon>
    </lineage>
</organism>
<reference evidence="4" key="2">
    <citation type="submission" date="2017-05" db="EMBL/GenBank/DDBJ databases">
        <title>Draft genome sequence of Geobacter pelophilus, a iron(III)-reducing bacteria.</title>
        <authorList>
            <person name="Aoyagi T."/>
            <person name="Koike H."/>
            <person name="Morita T."/>
            <person name="Sato Y."/>
            <person name="Habe H."/>
            <person name="Hori T."/>
        </authorList>
    </citation>
    <scope>NUCLEOTIDE SEQUENCE [LARGE SCALE GENOMIC DNA]</scope>
    <source>
        <strain evidence="4">Drf2</strain>
    </source>
</reference>
<evidence type="ECO:0000256" key="1">
    <source>
        <dbReference type="SAM" id="Coils"/>
    </source>
</evidence>